<evidence type="ECO:0000256" key="6">
    <source>
        <dbReference type="ARBA" id="ARBA00022892"/>
    </source>
</evidence>
<sequence length="110" mass="12206">MYFLLSAILESWCKLRKYFSGVPATVSNWGGGDREFSLIIENNPLTELVEVPASLSALNYSQIIAGAIRGGLEALHFKVYSSVIENPTNTEIKIKFDQILRDNLPAGEED</sequence>
<dbReference type="GO" id="GO:0005783">
    <property type="term" value="C:endoplasmic reticulum"/>
    <property type="evidence" value="ECO:0007669"/>
    <property type="project" value="UniProtKB-SubCell"/>
</dbReference>
<dbReference type="SUPFAM" id="SSF111126">
    <property type="entry name" value="Ligand-binding domain in the NO signalling and Golgi transport"/>
    <property type="match status" value="1"/>
</dbReference>
<dbReference type="PANTHER" id="PTHR13048">
    <property type="entry name" value="TRAFFICKING PROTEIN PARTICLE COMPLEX SUBUNIT 3"/>
    <property type="match status" value="1"/>
</dbReference>
<proteinExistence type="inferred from homology"/>
<keyword evidence="4" id="KW-0813">Transport</keyword>
<protein>
    <submittedName>
        <fullName evidence="8">Transport protein particle component, Bet3</fullName>
    </submittedName>
</protein>
<dbReference type="Proteomes" id="UP000053660">
    <property type="component" value="Unassembled WGS sequence"/>
</dbReference>
<gene>
    <name evidence="8" type="ORF">OESDEN_14863</name>
</gene>
<name>A0A0B1SJ99_OESDE</name>
<keyword evidence="7" id="KW-0333">Golgi apparatus</keyword>
<evidence type="ECO:0000256" key="4">
    <source>
        <dbReference type="ARBA" id="ARBA00022448"/>
    </source>
</evidence>
<keyword evidence="6" id="KW-0931">ER-Golgi transport</keyword>
<dbReference type="InterPro" id="IPR016721">
    <property type="entry name" value="Bet3"/>
</dbReference>
<comment type="similarity">
    <text evidence="3">Belongs to the TRAPP small subunits family. BET3 subfamily.</text>
</comment>
<dbReference type="InterPro" id="IPR024096">
    <property type="entry name" value="NO_sig/Golgi_transp_ligand-bd"/>
</dbReference>
<accession>A0A0B1SJ99</accession>
<dbReference type="GO" id="GO:0005794">
    <property type="term" value="C:Golgi apparatus"/>
    <property type="evidence" value="ECO:0007669"/>
    <property type="project" value="UniProtKB-SubCell"/>
</dbReference>
<dbReference type="Pfam" id="PF04051">
    <property type="entry name" value="TRAPP"/>
    <property type="match status" value="1"/>
</dbReference>
<evidence type="ECO:0000256" key="5">
    <source>
        <dbReference type="ARBA" id="ARBA00022824"/>
    </source>
</evidence>
<evidence type="ECO:0000313" key="9">
    <source>
        <dbReference type="Proteomes" id="UP000053660"/>
    </source>
</evidence>
<evidence type="ECO:0000256" key="2">
    <source>
        <dbReference type="ARBA" id="ARBA00004240"/>
    </source>
</evidence>
<dbReference type="AlphaFoldDB" id="A0A0B1SJ99"/>
<evidence type="ECO:0000256" key="1">
    <source>
        <dbReference type="ARBA" id="ARBA00004222"/>
    </source>
</evidence>
<dbReference type="EMBL" id="KN563992">
    <property type="protein sequence ID" value="KHJ85413.1"/>
    <property type="molecule type" value="Genomic_DNA"/>
</dbReference>
<reference evidence="8 9" key="1">
    <citation type="submission" date="2014-03" db="EMBL/GenBank/DDBJ databases">
        <title>Draft genome of the hookworm Oesophagostomum dentatum.</title>
        <authorList>
            <person name="Mitreva M."/>
        </authorList>
    </citation>
    <scope>NUCLEOTIDE SEQUENCE [LARGE SCALE GENOMIC DNA]</scope>
    <source>
        <strain evidence="8 9">OD-Hann</strain>
    </source>
</reference>
<keyword evidence="9" id="KW-1185">Reference proteome</keyword>
<evidence type="ECO:0000313" key="8">
    <source>
        <dbReference type="EMBL" id="KHJ85413.1"/>
    </source>
</evidence>
<evidence type="ECO:0000256" key="7">
    <source>
        <dbReference type="ARBA" id="ARBA00023034"/>
    </source>
</evidence>
<dbReference type="OrthoDB" id="10262857at2759"/>
<dbReference type="GO" id="GO:0048193">
    <property type="term" value="P:Golgi vesicle transport"/>
    <property type="evidence" value="ECO:0007669"/>
    <property type="project" value="InterPro"/>
</dbReference>
<dbReference type="InterPro" id="IPR007194">
    <property type="entry name" value="TRAPP_component"/>
</dbReference>
<comment type="subcellular location">
    <subcellularLocation>
        <location evidence="2">Endoplasmic reticulum</location>
    </subcellularLocation>
    <subcellularLocation>
        <location evidence="1">Golgi apparatus</location>
        <location evidence="1">cis-Golgi network</location>
    </subcellularLocation>
</comment>
<keyword evidence="5" id="KW-0256">Endoplasmic reticulum</keyword>
<dbReference type="GO" id="GO:0030008">
    <property type="term" value="C:TRAPP complex"/>
    <property type="evidence" value="ECO:0007669"/>
    <property type="project" value="InterPro"/>
</dbReference>
<organism evidence="8 9">
    <name type="scientific">Oesophagostomum dentatum</name>
    <name type="common">Nodular worm</name>
    <dbReference type="NCBI Taxonomy" id="61180"/>
    <lineage>
        <taxon>Eukaryota</taxon>
        <taxon>Metazoa</taxon>
        <taxon>Ecdysozoa</taxon>
        <taxon>Nematoda</taxon>
        <taxon>Chromadorea</taxon>
        <taxon>Rhabditida</taxon>
        <taxon>Rhabditina</taxon>
        <taxon>Rhabditomorpha</taxon>
        <taxon>Strongyloidea</taxon>
        <taxon>Strongylidae</taxon>
        <taxon>Oesophagostomum</taxon>
    </lineage>
</organism>
<evidence type="ECO:0000256" key="3">
    <source>
        <dbReference type="ARBA" id="ARBA00006218"/>
    </source>
</evidence>
<dbReference type="Gene3D" id="3.30.1380.20">
    <property type="entry name" value="Trafficking protein particle complex subunit 3"/>
    <property type="match status" value="1"/>
</dbReference>